<dbReference type="RefSeq" id="XP_007840582.1">
    <property type="nucleotide sequence ID" value="XM_007842391.1"/>
</dbReference>
<dbReference type="OrthoDB" id="444127at2759"/>
<evidence type="ECO:0000313" key="1">
    <source>
        <dbReference type="EMBL" id="ETS73944.1"/>
    </source>
</evidence>
<dbReference type="InterPro" id="IPR044924">
    <property type="entry name" value="HAD-SF_hydro_IA_REG-2-like_cap"/>
</dbReference>
<dbReference type="SUPFAM" id="SSF56784">
    <property type="entry name" value="HAD-like"/>
    <property type="match status" value="1"/>
</dbReference>
<dbReference type="eggNOG" id="KOG3085">
    <property type="taxonomic scope" value="Eukaryota"/>
</dbReference>
<accession>W3WJJ6</accession>
<dbReference type="GeneID" id="19278823"/>
<dbReference type="Gene3D" id="1.10.150.720">
    <property type="entry name" value="Haloacid dehalogenase-like hydrolase"/>
    <property type="match status" value="1"/>
</dbReference>
<dbReference type="EMBL" id="KI912120">
    <property type="protein sequence ID" value="ETS73944.1"/>
    <property type="molecule type" value="Genomic_DNA"/>
</dbReference>
<dbReference type="InterPro" id="IPR023214">
    <property type="entry name" value="HAD_sf"/>
</dbReference>
<dbReference type="FunCoup" id="W3WJJ6">
    <property type="interactions" value="159"/>
</dbReference>
<dbReference type="PANTHER" id="PTHR46191:SF2">
    <property type="entry name" value="HALOACID DEHALOGENASE-LIKE HYDROLASE DOMAIN-CONTAINING PROTEIN 3"/>
    <property type="match status" value="1"/>
</dbReference>
<evidence type="ECO:0008006" key="3">
    <source>
        <dbReference type="Google" id="ProtNLM"/>
    </source>
</evidence>
<dbReference type="OMA" id="WWRQLIA"/>
<sequence>MAKPNLLLCFDAFGTLFRPKRPVVQQYGEIARQCGIGGFNDAQLQSSFRAAFKDEMKQNPNYGRSSGLGATKWWTNVIGKTFRPLVSNDQPLPSELVPRLLHRFSSSDGYAAEPDLTSSLQALKHNPHYGKVMIGVITNSDDRVPDILSSFGVHVSTLRHGGYDGTGALVPRTQLCREDFDIDFHCMSYDVGVEKPDRAIFASAESLAAQIISARDDGLVAQAEAKVQHWHKVYVGDEYAKDVEGALQAGWNPIFLETDEVAANIASLTDYPSQPFDPELSRIFHDQKVVKVQSIQGLANWLSGRS</sequence>
<dbReference type="HOGENOM" id="CLU_045011_8_0_1"/>
<name>W3WJJ6_PESFW</name>
<dbReference type="STRING" id="1229662.W3WJJ6"/>
<dbReference type="KEGG" id="pfy:PFICI_13810"/>
<dbReference type="Proteomes" id="UP000030651">
    <property type="component" value="Unassembled WGS sequence"/>
</dbReference>
<dbReference type="InParanoid" id="W3WJJ6"/>
<dbReference type="PANTHER" id="PTHR46191">
    <property type="match status" value="1"/>
</dbReference>
<protein>
    <recommendedName>
        <fullName evidence="3">Haloacid dehalogenase</fullName>
    </recommendedName>
</protein>
<proteinExistence type="predicted"/>
<dbReference type="Pfam" id="PF00702">
    <property type="entry name" value="Hydrolase"/>
    <property type="match status" value="1"/>
</dbReference>
<dbReference type="InterPro" id="IPR051828">
    <property type="entry name" value="HAD-like_hydrolase_domain"/>
</dbReference>
<dbReference type="AlphaFoldDB" id="W3WJJ6"/>
<organism evidence="1 2">
    <name type="scientific">Pestalotiopsis fici (strain W106-1 / CGMCC3.15140)</name>
    <dbReference type="NCBI Taxonomy" id="1229662"/>
    <lineage>
        <taxon>Eukaryota</taxon>
        <taxon>Fungi</taxon>
        <taxon>Dikarya</taxon>
        <taxon>Ascomycota</taxon>
        <taxon>Pezizomycotina</taxon>
        <taxon>Sordariomycetes</taxon>
        <taxon>Xylariomycetidae</taxon>
        <taxon>Amphisphaeriales</taxon>
        <taxon>Sporocadaceae</taxon>
        <taxon>Pestalotiopsis</taxon>
    </lineage>
</organism>
<dbReference type="InterPro" id="IPR036412">
    <property type="entry name" value="HAD-like_sf"/>
</dbReference>
<reference evidence="2" key="1">
    <citation type="journal article" date="2015" name="BMC Genomics">
        <title>Genomic and transcriptomic analysis of the endophytic fungus Pestalotiopsis fici reveals its lifestyle and high potential for synthesis of natural products.</title>
        <authorList>
            <person name="Wang X."/>
            <person name="Zhang X."/>
            <person name="Liu L."/>
            <person name="Xiang M."/>
            <person name="Wang W."/>
            <person name="Sun X."/>
            <person name="Che Y."/>
            <person name="Guo L."/>
            <person name="Liu G."/>
            <person name="Guo L."/>
            <person name="Wang C."/>
            <person name="Yin W.B."/>
            <person name="Stadler M."/>
            <person name="Zhang X."/>
            <person name="Liu X."/>
        </authorList>
    </citation>
    <scope>NUCLEOTIDE SEQUENCE [LARGE SCALE GENOMIC DNA]</scope>
    <source>
        <strain evidence="2">W106-1 / CGMCC3.15140</strain>
    </source>
</reference>
<keyword evidence="2" id="KW-1185">Reference proteome</keyword>
<evidence type="ECO:0000313" key="2">
    <source>
        <dbReference type="Proteomes" id="UP000030651"/>
    </source>
</evidence>
<gene>
    <name evidence="1" type="ORF">PFICI_13810</name>
</gene>
<dbReference type="GO" id="GO:0005634">
    <property type="term" value="C:nucleus"/>
    <property type="evidence" value="ECO:0007669"/>
    <property type="project" value="TreeGrafter"/>
</dbReference>
<dbReference type="Gene3D" id="3.40.50.1000">
    <property type="entry name" value="HAD superfamily/HAD-like"/>
    <property type="match status" value="1"/>
</dbReference>